<dbReference type="InterPro" id="IPR017972">
    <property type="entry name" value="Cyt_P450_CS"/>
</dbReference>
<dbReference type="EnsemblMetazoa" id="G21886.2">
    <property type="protein sequence ID" value="G21886.2:cds"/>
    <property type="gene ID" value="G21886"/>
</dbReference>
<dbReference type="GO" id="GO:0016705">
    <property type="term" value="F:oxidoreductase activity, acting on paired donors, with incorporation or reduction of molecular oxygen"/>
    <property type="evidence" value="ECO:0007669"/>
    <property type="project" value="InterPro"/>
</dbReference>
<reference evidence="5" key="1">
    <citation type="submission" date="2022-08" db="UniProtKB">
        <authorList>
            <consortium name="EnsemblMetazoa"/>
        </authorList>
    </citation>
    <scope>IDENTIFICATION</scope>
    <source>
        <strain evidence="5">05x7-T-G4-1.051#20</strain>
    </source>
</reference>
<feature type="binding site" description="axial binding residue" evidence="2">
    <location>
        <position position="462"/>
    </location>
    <ligand>
        <name>heme</name>
        <dbReference type="ChEBI" id="CHEBI:30413"/>
    </ligand>
    <ligandPart>
        <name>Fe</name>
        <dbReference type="ChEBI" id="CHEBI:18248"/>
    </ligandPart>
</feature>
<proteinExistence type="inferred from homology"/>
<dbReference type="PANTHER" id="PTHR24291:SF201">
    <property type="entry name" value="CYTOCHROME P450, FAMILY 4, SUBFAMILY B, POLYPEPTIDE 7"/>
    <property type="match status" value="1"/>
</dbReference>
<keyword evidence="3" id="KW-0503">Monooxygenase</keyword>
<evidence type="ECO:0000256" key="4">
    <source>
        <dbReference type="SAM" id="Phobius"/>
    </source>
</evidence>
<dbReference type="AlphaFoldDB" id="A0A8W8K4A5"/>
<dbReference type="PRINTS" id="PR00385">
    <property type="entry name" value="P450"/>
</dbReference>
<dbReference type="EnsemblMetazoa" id="G21886.1">
    <property type="protein sequence ID" value="G21886.1:cds"/>
    <property type="gene ID" value="G21886"/>
</dbReference>
<keyword evidence="4" id="KW-1133">Transmembrane helix</keyword>
<comment type="cofactor">
    <cofactor evidence="2">
        <name>heme</name>
        <dbReference type="ChEBI" id="CHEBI:30413"/>
    </cofactor>
</comment>
<dbReference type="SUPFAM" id="SSF48264">
    <property type="entry name" value="Cytochrome P450"/>
    <property type="match status" value="1"/>
</dbReference>
<keyword evidence="4" id="KW-0812">Transmembrane</keyword>
<dbReference type="InterPro" id="IPR002401">
    <property type="entry name" value="Cyt_P450_E_grp-I"/>
</dbReference>
<dbReference type="PANTHER" id="PTHR24291">
    <property type="entry name" value="CYTOCHROME P450 FAMILY 4"/>
    <property type="match status" value="1"/>
</dbReference>
<dbReference type="GO" id="GO:0020037">
    <property type="term" value="F:heme binding"/>
    <property type="evidence" value="ECO:0007669"/>
    <property type="project" value="InterPro"/>
</dbReference>
<evidence type="ECO:0000313" key="5">
    <source>
        <dbReference type="EnsemblMetazoa" id="G21886.11:cds"/>
    </source>
</evidence>
<dbReference type="GO" id="GO:0005506">
    <property type="term" value="F:iron ion binding"/>
    <property type="evidence" value="ECO:0007669"/>
    <property type="project" value="InterPro"/>
</dbReference>
<dbReference type="EnsemblMetazoa" id="G21886.7">
    <property type="protein sequence ID" value="G21886.7:cds"/>
    <property type="gene ID" value="G21886"/>
</dbReference>
<accession>A0A8W8K4A5</accession>
<dbReference type="EnsemblMetazoa" id="G21886.9">
    <property type="protein sequence ID" value="G21886.9:cds"/>
    <property type="gene ID" value="G21886"/>
</dbReference>
<evidence type="ECO:0000256" key="3">
    <source>
        <dbReference type="RuleBase" id="RU000461"/>
    </source>
</evidence>
<dbReference type="GO" id="GO:0004497">
    <property type="term" value="F:monooxygenase activity"/>
    <property type="evidence" value="ECO:0007669"/>
    <property type="project" value="UniProtKB-KW"/>
</dbReference>
<protein>
    <submittedName>
        <fullName evidence="5">Uncharacterized protein</fullName>
    </submittedName>
</protein>
<dbReference type="Pfam" id="PF00067">
    <property type="entry name" value="p450"/>
    <property type="match status" value="1"/>
</dbReference>
<keyword evidence="2 3" id="KW-0479">Metal-binding</keyword>
<dbReference type="InterPro" id="IPR001128">
    <property type="entry name" value="Cyt_P450"/>
</dbReference>
<dbReference type="PRINTS" id="PR00463">
    <property type="entry name" value="EP450I"/>
</dbReference>
<dbReference type="OrthoDB" id="1470350at2759"/>
<dbReference type="InterPro" id="IPR036396">
    <property type="entry name" value="Cyt_P450_sf"/>
</dbReference>
<dbReference type="OMA" id="NTSHELW"/>
<dbReference type="InterPro" id="IPR050196">
    <property type="entry name" value="Cytochrome_P450_Monoox"/>
</dbReference>
<comment type="similarity">
    <text evidence="1 3">Belongs to the cytochrome P450 family.</text>
</comment>
<organism evidence="5 6">
    <name type="scientific">Magallana gigas</name>
    <name type="common">Pacific oyster</name>
    <name type="synonym">Crassostrea gigas</name>
    <dbReference type="NCBI Taxonomy" id="29159"/>
    <lineage>
        <taxon>Eukaryota</taxon>
        <taxon>Metazoa</taxon>
        <taxon>Spiralia</taxon>
        <taxon>Lophotrochozoa</taxon>
        <taxon>Mollusca</taxon>
        <taxon>Bivalvia</taxon>
        <taxon>Autobranchia</taxon>
        <taxon>Pteriomorphia</taxon>
        <taxon>Ostreida</taxon>
        <taxon>Ostreoidea</taxon>
        <taxon>Ostreidae</taxon>
        <taxon>Magallana</taxon>
    </lineage>
</organism>
<dbReference type="PROSITE" id="PS00086">
    <property type="entry name" value="CYTOCHROME_P450"/>
    <property type="match status" value="1"/>
</dbReference>
<feature type="transmembrane region" description="Helical" evidence="4">
    <location>
        <begin position="14"/>
        <end position="35"/>
    </location>
</feature>
<dbReference type="CDD" id="cd20659">
    <property type="entry name" value="CYP4B_4F-like"/>
    <property type="match status" value="1"/>
</dbReference>
<dbReference type="Gene3D" id="1.10.630.10">
    <property type="entry name" value="Cytochrome P450"/>
    <property type="match status" value="1"/>
</dbReference>
<evidence type="ECO:0000313" key="6">
    <source>
        <dbReference type="Proteomes" id="UP000005408"/>
    </source>
</evidence>
<evidence type="ECO:0000256" key="2">
    <source>
        <dbReference type="PIRSR" id="PIRSR602401-1"/>
    </source>
</evidence>
<sequence length="518" mass="59444">MGVVNVYRLLKDNFIGFAVVGVITFVFILLLKLVIRIISLRNAFRGFPEPEGKHWLLGHMKFFLGKGGSNARLQRAIEWTTKYPKFFITYFGPTRVTCTLNHPDTVKILLKGADPKPVGFGGAYRHALPWLGEGLLIAGGKRWARSRRLLTPAFHFDILKPYIGVYKECAGLLERNIQRFAKEGKSFEVFSQVCLCTLDIILRCAFSYQTDCQEQTGEVHPYVKAVNEIAELWFYRNRSPWLYPDFIYYNTADGKRFKKNCQYVHDVAADVMQKRRKELEGLDLKSKRYLDFLDILLTAKDENGVGLSDEEIRNEVDTFLFEGHDTTASAISWILFSLAENPEYQIECQEEIDRVISDTKDGDLGWEDLSKLTFLTQCIKEGMRLHCPVPFVARNNTVPLNIEGHTIPPGTFVVANIWCLHHNPAVWGPDHMQYKPERFSKDNLAKLDSFAFLPFSAGPRNCIGQHFALNEEKIVLAKLLHRFSFSLDEEHKVEHNAVAVMRALNGIRLYAKERQRID</sequence>
<keyword evidence="2 3" id="KW-0349">Heme</keyword>
<name>A0A8W8K4A5_MAGGI</name>
<dbReference type="Proteomes" id="UP000005408">
    <property type="component" value="Unassembled WGS sequence"/>
</dbReference>
<dbReference type="EnsemblMetazoa" id="G21886.11">
    <property type="protein sequence ID" value="G21886.11:cds"/>
    <property type="gene ID" value="G21886"/>
</dbReference>
<keyword evidence="2 3" id="KW-0408">Iron</keyword>
<keyword evidence="6" id="KW-1185">Reference proteome</keyword>
<evidence type="ECO:0000256" key="1">
    <source>
        <dbReference type="ARBA" id="ARBA00010617"/>
    </source>
</evidence>
<keyword evidence="4" id="KW-0472">Membrane</keyword>
<keyword evidence="3" id="KW-0560">Oxidoreductase</keyword>